<dbReference type="Proteomes" id="UP000249396">
    <property type="component" value="Unassembled WGS sequence"/>
</dbReference>
<feature type="domain" description="DNA polymerase III subunit delta C-terminal" evidence="11">
    <location>
        <begin position="216"/>
        <end position="337"/>
    </location>
</feature>
<keyword evidence="4" id="KW-0548">Nucleotidyltransferase</keyword>
<dbReference type="CDD" id="cd18138">
    <property type="entry name" value="HLD_clamp_pol_III_delta"/>
    <property type="match status" value="1"/>
</dbReference>
<comment type="caution">
    <text evidence="12">The sequence shown here is derived from an EMBL/GenBank/DDBJ whole genome shotgun (WGS) entry which is preliminary data.</text>
</comment>
<dbReference type="InterPro" id="IPR005790">
    <property type="entry name" value="DNA_polIII_delta"/>
</dbReference>
<sequence length="345" mass="37851">MKLSLDQLPMALGKSIAPVYIISGDEPLQLNEALDTVRKAAFGRGFIDREVFYVDGSFDWGRLLEACSSFSLFGEPRILDLRLSGKPDKEGAAALEAYAKRLPDDAVLIVTLPKLTATDQKAAWFQVLEKKGVFVQVWPLSGQPLIAWLDKRMSAKKMLADRSGLLILAARVEGNLLAAAQEIEKLHILYGPKRISDDMIRKSVADSARYDVYDLAEAALQGQITRAHRVLQGLRGEGIANAVVLWALARDIRLLCRIKHLMDGGEGLESAFSRQKERVWDKRKSSLSTAAQRLTLDQAHRALLLCAKADRMIKGMESGDTWEALLDVCLSLGGEPVAGIIAGTG</sequence>
<dbReference type="PANTHER" id="PTHR34388:SF1">
    <property type="entry name" value="DNA POLYMERASE III SUBUNIT DELTA"/>
    <property type="match status" value="1"/>
</dbReference>
<accession>A0A2W4R493</accession>
<evidence type="ECO:0000256" key="9">
    <source>
        <dbReference type="NCBIfam" id="TIGR01128"/>
    </source>
</evidence>
<dbReference type="SUPFAM" id="SSF52540">
    <property type="entry name" value="P-loop containing nucleoside triphosphate hydrolases"/>
    <property type="match status" value="1"/>
</dbReference>
<dbReference type="EMBL" id="QJPH01000328">
    <property type="protein sequence ID" value="PZN77896.1"/>
    <property type="molecule type" value="Genomic_DNA"/>
</dbReference>
<dbReference type="InterPro" id="IPR032780">
    <property type="entry name" value="DNA_pol3_delt_C"/>
</dbReference>
<proteinExistence type="inferred from homology"/>
<dbReference type="PANTHER" id="PTHR34388">
    <property type="entry name" value="DNA POLYMERASE III SUBUNIT DELTA"/>
    <property type="match status" value="1"/>
</dbReference>
<evidence type="ECO:0000313" key="12">
    <source>
        <dbReference type="EMBL" id="PZN77896.1"/>
    </source>
</evidence>
<evidence type="ECO:0000256" key="1">
    <source>
        <dbReference type="ARBA" id="ARBA00012417"/>
    </source>
</evidence>
<dbReference type="GO" id="GO:0003887">
    <property type="term" value="F:DNA-directed DNA polymerase activity"/>
    <property type="evidence" value="ECO:0007669"/>
    <property type="project" value="UniProtKB-UniRule"/>
</dbReference>
<keyword evidence="5" id="KW-0235">DNA replication</keyword>
<evidence type="ECO:0000259" key="11">
    <source>
        <dbReference type="Pfam" id="PF14840"/>
    </source>
</evidence>
<protein>
    <recommendedName>
        <fullName evidence="2 9">DNA polymerase III subunit delta</fullName>
        <ecNumber evidence="1 9">2.7.7.7</ecNumber>
    </recommendedName>
</protein>
<evidence type="ECO:0000256" key="7">
    <source>
        <dbReference type="ARBA" id="ARBA00034754"/>
    </source>
</evidence>
<evidence type="ECO:0000256" key="6">
    <source>
        <dbReference type="ARBA" id="ARBA00022932"/>
    </source>
</evidence>
<organism evidence="12 13">
    <name type="scientific">Candidatus Methylumidiphilus alinenensis</name>
    <dbReference type="NCBI Taxonomy" id="2202197"/>
    <lineage>
        <taxon>Bacteria</taxon>
        <taxon>Pseudomonadati</taxon>
        <taxon>Pseudomonadota</taxon>
        <taxon>Gammaproteobacteria</taxon>
        <taxon>Methylococcales</taxon>
        <taxon>Candidatus Methylumidiphilus</taxon>
    </lineage>
</organism>
<dbReference type="GO" id="GO:0006261">
    <property type="term" value="P:DNA-templated DNA replication"/>
    <property type="evidence" value="ECO:0007669"/>
    <property type="project" value="TreeGrafter"/>
</dbReference>
<dbReference type="GO" id="GO:0003677">
    <property type="term" value="F:DNA binding"/>
    <property type="evidence" value="ECO:0007669"/>
    <property type="project" value="InterPro"/>
</dbReference>
<name>A0A2W4R493_9GAMM</name>
<gene>
    <name evidence="12" type="ORF">DM484_13795</name>
</gene>
<dbReference type="Pfam" id="PF14840">
    <property type="entry name" value="DNA_pol3_delt_C"/>
    <property type="match status" value="1"/>
</dbReference>
<reference evidence="12 13" key="1">
    <citation type="journal article" date="2018" name="Aquat. Microb. Ecol.">
        <title>Gammaproteobacterial methanotrophs dominate.</title>
        <authorList>
            <person name="Rissanen A.J."/>
            <person name="Saarenheimo J."/>
            <person name="Tiirola M."/>
            <person name="Peura S."/>
            <person name="Aalto S.L."/>
            <person name="Karvinen A."/>
            <person name="Nykanen H."/>
        </authorList>
    </citation>
    <scope>NUCLEOTIDE SEQUENCE [LARGE SCALE GENOMIC DNA]</scope>
    <source>
        <strain evidence="12">AMbin10</strain>
    </source>
</reference>
<evidence type="ECO:0000259" key="10">
    <source>
        <dbReference type="Pfam" id="PF06144"/>
    </source>
</evidence>
<dbReference type="Gene3D" id="1.10.8.60">
    <property type="match status" value="1"/>
</dbReference>
<dbReference type="Gene3D" id="3.40.50.300">
    <property type="entry name" value="P-loop containing nucleotide triphosphate hydrolases"/>
    <property type="match status" value="1"/>
</dbReference>
<evidence type="ECO:0000256" key="3">
    <source>
        <dbReference type="ARBA" id="ARBA00022679"/>
    </source>
</evidence>
<dbReference type="GO" id="GO:0009360">
    <property type="term" value="C:DNA polymerase III complex"/>
    <property type="evidence" value="ECO:0007669"/>
    <property type="project" value="UniProtKB-UniRule"/>
</dbReference>
<evidence type="ECO:0000256" key="4">
    <source>
        <dbReference type="ARBA" id="ARBA00022695"/>
    </source>
</evidence>
<dbReference type="InterPro" id="IPR008921">
    <property type="entry name" value="DNA_pol3_clamp-load_cplx_C"/>
</dbReference>
<comment type="catalytic activity">
    <reaction evidence="8">
        <text>DNA(n) + a 2'-deoxyribonucleoside 5'-triphosphate = DNA(n+1) + diphosphate</text>
        <dbReference type="Rhea" id="RHEA:22508"/>
        <dbReference type="Rhea" id="RHEA-COMP:17339"/>
        <dbReference type="Rhea" id="RHEA-COMP:17340"/>
        <dbReference type="ChEBI" id="CHEBI:33019"/>
        <dbReference type="ChEBI" id="CHEBI:61560"/>
        <dbReference type="ChEBI" id="CHEBI:173112"/>
        <dbReference type="EC" id="2.7.7.7"/>
    </reaction>
</comment>
<evidence type="ECO:0000256" key="2">
    <source>
        <dbReference type="ARBA" id="ARBA00017703"/>
    </source>
</evidence>
<dbReference type="AlphaFoldDB" id="A0A2W4R493"/>
<comment type="similarity">
    <text evidence="7">Belongs to the DNA polymerase HolA subunit family.</text>
</comment>
<keyword evidence="3" id="KW-0808">Transferase</keyword>
<evidence type="ECO:0000256" key="5">
    <source>
        <dbReference type="ARBA" id="ARBA00022705"/>
    </source>
</evidence>
<dbReference type="NCBIfam" id="TIGR01128">
    <property type="entry name" value="holA"/>
    <property type="match status" value="1"/>
</dbReference>
<dbReference type="EC" id="2.7.7.7" evidence="1 9"/>
<dbReference type="Pfam" id="PF06144">
    <property type="entry name" value="DNA_pol3_delta"/>
    <property type="match status" value="1"/>
</dbReference>
<keyword evidence="6" id="KW-0239">DNA-directed DNA polymerase</keyword>
<evidence type="ECO:0000256" key="8">
    <source>
        <dbReference type="ARBA" id="ARBA00049244"/>
    </source>
</evidence>
<dbReference type="InterPro" id="IPR027417">
    <property type="entry name" value="P-loop_NTPase"/>
</dbReference>
<dbReference type="Gene3D" id="1.20.272.10">
    <property type="match status" value="1"/>
</dbReference>
<dbReference type="SUPFAM" id="SSF48019">
    <property type="entry name" value="post-AAA+ oligomerization domain-like"/>
    <property type="match status" value="1"/>
</dbReference>
<dbReference type="InterPro" id="IPR010372">
    <property type="entry name" value="DNA_pol3_delta_N"/>
</dbReference>
<feature type="domain" description="DNA polymerase III delta N-terminal" evidence="10">
    <location>
        <begin position="20"/>
        <end position="136"/>
    </location>
</feature>
<evidence type="ECO:0000313" key="13">
    <source>
        <dbReference type="Proteomes" id="UP000249396"/>
    </source>
</evidence>